<evidence type="ECO:0000313" key="2">
    <source>
        <dbReference type="EMBL" id="EAR85686.2"/>
    </source>
</evidence>
<gene>
    <name evidence="2" type="ORF">TTHERM_00420940</name>
</gene>
<feature type="compositionally biased region" description="Low complexity" evidence="1">
    <location>
        <begin position="353"/>
        <end position="362"/>
    </location>
</feature>
<dbReference type="InParanoid" id="I7LTQ9"/>
<dbReference type="PANTHER" id="PTHR22028:SF9">
    <property type="entry name" value="SFI1 SPINDLE BODY DOMAIN-CONTAINING PROTEIN"/>
    <property type="match status" value="1"/>
</dbReference>
<reference evidence="3" key="1">
    <citation type="journal article" date="2006" name="PLoS Biol.">
        <title>Macronuclear genome sequence of the ciliate Tetrahymena thermophila, a model eukaryote.</title>
        <authorList>
            <person name="Eisen J.A."/>
            <person name="Coyne R.S."/>
            <person name="Wu M."/>
            <person name="Wu D."/>
            <person name="Thiagarajan M."/>
            <person name="Wortman J.R."/>
            <person name="Badger J.H."/>
            <person name="Ren Q."/>
            <person name="Amedeo P."/>
            <person name="Jones K.M."/>
            <person name="Tallon L.J."/>
            <person name="Delcher A.L."/>
            <person name="Salzberg S.L."/>
            <person name="Silva J.C."/>
            <person name="Haas B.J."/>
            <person name="Majoros W.H."/>
            <person name="Farzad M."/>
            <person name="Carlton J.M."/>
            <person name="Smith R.K. Jr."/>
            <person name="Garg J."/>
            <person name="Pearlman R.E."/>
            <person name="Karrer K.M."/>
            <person name="Sun L."/>
            <person name="Manning G."/>
            <person name="Elde N.C."/>
            <person name="Turkewitz A.P."/>
            <person name="Asai D.J."/>
            <person name="Wilkes D.E."/>
            <person name="Wang Y."/>
            <person name="Cai H."/>
            <person name="Collins K."/>
            <person name="Stewart B.A."/>
            <person name="Lee S.R."/>
            <person name="Wilamowska K."/>
            <person name="Weinberg Z."/>
            <person name="Ruzzo W.L."/>
            <person name="Wloga D."/>
            <person name="Gaertig J."/>
            <person name="Frankel J."/>
            <person name="Tsao C.-C."/>
            <person name="Gorovsky M.A."/>
            <person name="Keeling P.J."/>
            <person name="Waller R.F."/>
            <person name="Patron N.J."/>
            <person name="Cherry J.M."/>
            <person name="Stover N.A."/>
            <person name="Krieger C.J."/>
            <person name="del Toro C."/>
            <person name="Ryder H.F."/>
            <person name="Williamson S.C."/>
            <person name="Barbeau R.A."/>
            <person name="Hamilton E.P."/>
            <person name="Orias E."/>
        </authorList>
    </citation>
    <scope>NUCLEOTIDE SEQUENCE [LARGE SCALE GENOMIC DNA]</scope>
    <source>
        <strain evidence="3">SB210</strain>
    </source>
</reference>
<protein>
    <submittedName>
        <fullName evidence="2">Uncharacterized protein</fullName>
    </submittedName>
</protein>
<dbReference type="RefSeq" id="XP_001033349.2">
    <property type="nucleotide sequence ID" value="XM_001033349.2"/>
</dbReference>
<organism evidence="2 3">
    <name type="scientific">Tetrahymena thermophila (strain SB210)</name>
    <dbReference type="NCBI Taxonomy" id="312017"/>
    <lineage>
        <taxon>Eukaryota</taxon>
        <taxon>Sar</taxon>
        <taxon>Alveolata</taxon>
        <taxon>Ciliophora</taxon>
        <taxon>Intramacronucleata</taxon>
        <taxon>Oligohymenophorea</taxon>
        <taxon>Hymenostomatida</taxon>
        <taxon>Tetrahymenina</taxon>
        <taxon>Tetrahymenidae</taxon>
        <taxon>Tetrahymena</taxon>
    </lineage>
</organism>
<keyword evidence="3" id="KW-1185">Reference proteome</keyword>
<evidence type="ECO:0000256" key="1">
    <source>
        <dbReference type="SAM" id="MobiDB-lite"/>
    </source>
</evidence>
<proteinExistence type="predicted"/>
<accession>I7LTQ9</accession>
<dbReference type="Proteomes" id="UP000009168">
    <property type="component" value="Unassembled WGS sequence"/>
</dbReference>
<feature type="region of interest" description="Disordered" evidence="1">
    <location>
        <begin position="209"/>
        <end position="230"/>
    </location>
</feature>
<name>I7LTQ9_TETTS</name>
<dbReference type="KEGG" id="tet:TTHERM_00420940"/>
<dbReference type="PANTHER" id="PTHR22028">
    <property type="entry name" value="SFI1 SPINDLE BODY DOMAIN-CONTAINING PROTEIN-RELATED"/>
    <property type="match status" value="1"/>
</dbReference>
<feature type="region of interest" description="Disordered" evidence="1">
    <location>
        <begin position="340"/>
        <end position="365"/>
    </location>
</feature>
<dbReference type="GO" id="GO:0019902">
    <property type="term" value="F:phosphatase binding"/>
    <property type="evidence" value="ECO:0007669"/>
    <property type="project" value="TreeGrafter"/>
</dbReference>
<feature type="compositionally biased region" description="Acidic residues" evidence="1">
    <location>
        <begin position="342"/>
        <end position="352"/>
    </location>
</feature>
<dbReference type="GeneID" id="7831490"/>
<dbReference type="InterPro" id="IPR052270">
    <property type="entry name" value="CACF_protein"/>
</dbReference>
<dbReference type="EMBL" id="GG662536">
    <property type="protein sequence ID" value="EAR85686.2"/>
    <property type="molecule type" value="Genomic_DNA"/>
</dbReference>
<sequence>MITNINKSINKSNSNQQFRNFNNIDWNIIEKIIKSSNEKFQKEKEFNAEGELNLMRILASYSNILEQNDINPNQDTDYYNFFLTVSKYMQKNGILNWMEASAAVLQNSKSNNNTSQSFEQKSNLCDSKNFLLGQQMNQKSRTNSKQYLTSNSGFDRMSQDEFYNQNQSNSVLNFNQTRLSEDLQMENNPHIQNRISQSLQTQQGFISTNSNFNETLSREDKKKQRKNAKNNLIQTINSNLELIENKLVDIEESQNNITRLNISDLDLSNISHANINNNTLVSNLNAHLNSIKYVNQTKNELKSQLGFDNSFLEQALNQTTQDQTNTSHWQQNTQYISIKEQEQEEDEDEENGNEQYNENTQQHKSQEIEINYKNYDENNLKYNQQNEKKSNNFAHSVKTNYGIKNNNHSNTSYDNDLYQNVPQQDTSISYEKLFSNQTLLTGQGNPSPISHNNSIQNLTQYQGDSYFNKSATNQFSRIEQLGNNSFTNSSFKQKYYQKTLGNNISNSTNNNLYSSKINLSSHLEKFNKLNNSNNNSMNNLKSKLNDQSKYLQPQTTDFTEYAKQSKDQFQNSTLKGMSSLLSFNPQKSQLLASFEKQFQQLNRRQSHESELNHTLGKSELNQFNTSQPILLQSKQKHNVSFGENSIFSLDENEQNFKLKSQSFIRWVQFVNNRRQIKWEKEEQIRKIILALDYYQSMTKQKVFILLKGYNMLMKERRKKEQVIQLKCQRNLKQKYFQLYLLNYQLSLIDTKQNQKAIKFANRKIKMRYLVLLQKYKNKQKEKRQQNPKKQVFNKIFIEFVLMLALEKINMDIQDKKEFWLRIKSFQEEKACSILQKYIKSSNITEQNIQTQLKPHLEWLKVDAKQKIFKSFIEYKKFMEDSQQFRSCRIKFYIFQTWKNKLIKKKEQENLLQQHFNLKYTKILEKIITSWRDIATRNSLLKQRYKYLKIQSKFNMLEKYFSRWYDKFEYYVQNKEEIIKGQQIKGYLTIKRVFQAMINFQQQQIQKKEYYQYAFTHYSINLCKKTFRGYEIIKQKKENYNRVVNQVEDYLNSKILKNFFKNWKKQIIQEKMVNNFIRQMLYTKVIKGLQIYSNIMKNINNKINILVEKSNQRYLVQGLNGFIQNYIQQQKNIQLAFSHNYMKNLAYSFKQLQKNVLRKKRKYVYLVEYTKNKSKQFILKCFEGWKLRSQIKQRKRMANKIAVNNFIHNLFKKMIKIFRQNVEKNQIKQKIYEMMDQQNQKKFFNYWKEAHASNLSNKFYQKKILSKIFSLWKQQIEEKIIKLTKRKQAALLYTSKLMQIASLFIECLKINKEKALYKKQAMERVSQIYKQKQKKKTFLLFKNQIQKIQKHQQNFKEIQKKCTISILKNHFQNWRQTQDKSNKKFECLRKMEKINRMSKIKQSFEVWQQFVNLMKYDEALYQKSQSFRDYLLIKRFYKIVKQRSIARQNEIEKLKAADYYYKRCSFYKLVNTFYNSIQEKKQKRISLKHYAIKILSTSFYNWKRYTQEKYERQFYKIMSSSKRDNMLDNSISNYVSEEQSPETIIQDNQLAASNLNINSIGYDTLSKIQQQNFNSTISNNNSSILINKDASNLTNNLSNLFKNSVNKKSVKFQQNFQDDLLTSNLNYTGVQNDLQQYQLEAEENQSN</sequence>
<evidence type="ECO:0000313" key="3">
    <source>
        <dbReference type="Proteomes" id="UP000009168"/>
    </source>
</evidence>